<dbReference type="EMBL" id="QJNS01000552">
    <property type="protein sequence ID" value="RYO76810.1"/>
    <property type="molecule type" value="Genomic_DNA"/>
</dbReference>
<reference evidence="3 4" key="1">
    <citation type="submission" date="2018-06" db="EMBL/GenBank/DDBJ databases">
        <title>Complete Genomes of Monosporascus.</title>
        <authorList>
            <person name="Robinson A.J."/>
            <person name="Natvig D.O."/>
        </authorList>
    </citation>
    <scope>NUCLEOTIDE SEQUENCE [LARGE SCALE GENOMIC DNA]</scope>
    <source>
        <strain evidence="3 4">CBS 609.92</strain>
    </source>
</reference>
<dbReference type="PANTHER" id="PTHR43976">
    <property type="entry name" value="SHORT CHAIN DEHYDROGENASE"/>
    <property type="match status" value="1"/>
</dbReference>
<dbReference type="Pfam" id="PF00106">
    <property type="entry name" value="adh_short"/>
    <property type="match status" value="1"/>
</dbReference>
<dbReference type="Proteomes" id="UP000294003">
    <property type="component" value="Unassembled WGS sequence"/>
</dbReference>
<accession>A0ABY0GTI3</accession>
<organism evidence="3 4">
    <name type="scientific">Monosporascus cannonballus</name>
    <dbReference type="NCBI Taxonomy" id="155416"/>
    <lineage>
        <taxon>Eukaryota</taxon>
        <taxon>Fungi</taxon>
        <taxon>Dikarya</taxon>
        <taxon>Ascomycota</taxon>
        <taxon>Pezizomycotina</taxon>
        <taxon>Sordariomycetes</taxon>
        <taxon>Xylariomycetidae</taxon>
        <taxon>Xylariales</taxon>
        <taxon>Xylariales incertae sedis</taxon>
        <taxon>Monosporascus</taxon>
    </lineage>
</organism>
<evidence type="ECO:0000256" key="1">
    <source>
        <dbReference type="ARBA" id="ARBA00022857"/>
    </source>
</evidence>
<keyword evidence="4" id="KW-1185">Reference proteome</keyword>
<gene>
    <name evidence="3" type="ORF">DL762_009692</name>
</gene>
<comment type="caution">
    <text evidence="3">The sequence shown here is derived from an EMBL/GenBank/DDBJ whole genome shotgun (WGS) entry which is preliminary data.</text>
</comment>
<dbReference type="PANTHER" id="PTHR43976:SF6">
    <property type="entry name" value="OXIDOREDUCTASE, PUTATIVE (AFU_ORTHOLOGUE AFUA_1G13950)-RELATED"/>
    <property type="match status" value="1"/>
</dbReference>
<dbReference type="PROSITE" id="PS00061">
    <property type="entry name" value="ADH_SHORT"/>
    <property type="match status" value="1"/>
</dbReference>
<dbReference type="InterPro" id="IPR002347">
    <property type="entry name" value="SDR_fam"/>
</dbReference>
<sequence length="180" mass="19519">MAPEKKSLTWLITGSSNGFGLALTRYVLATGDSVISTSRNPARTPELVEEVEAQANGRWVTLDVSWSQDKVKEAIDHAETPFDGGIDVVVNNAAYSPLGAVEDVQEDWAKAQFETNFRGPVRICNAVLPHMRERGRGTIANVSSLPGLMTWPAMGFYSASKFALESISEILASEVSQFGI</sequence>
<dbReference type="InterPro" id="IPR020904">
    <property type="entry name" value="Sc_DH/Rdtase_CS"/>
</dbReference>
<dbReference type="PRINTS" id="PR00080">
    <property type="entry name" value="SDRFAMILY"/>
</dbReference>
<evidence type="ECO:0008006" key="5">
    <source>
        <dbReference type="Google" id="ProtNLM"/>
    </source>
</evidence>
<comment type="similarity">
    <text evidence="2">Belongs to the short-chain dehydrogenases/reductases (SDR) family.</text>
</comment>
<evidence type="ECO:0000256" key="2">
    <source>
        <dbReference type="RuleBase" id="RU000363"/>
    </source>
</evidence>
<protein>
    <recommendedName>
        <fullName evidence="5">Ketoreductase (KR) domain-containing protein</fullName>
    </recommendedName>
</protein>
<keyword evidence="1" id="KW-0521">NADP</keyword>
<name>A0ABY0GTI3_9PEZI</name>
<dbReference type="PRINTS" id="PR00081">
    <property type="entry name" value="GDHRDH"/>
</dbReference>
<dbReference type="InterPro" id="IPR036291">
    <property type="entry name" value="NAD(P)-bd_dom_sf"/>
</dbReference>
<dbReference type="SUPFAM" id="SSF51735">
    <property type="entry name" value="NAD(P)-binding Rossmann-fold domains"/>
    <property type="match status" value="1"/>
</dbReference>
<dbReference type="InterPro" id="IPR051911">
    <property type="entry name" value="SDR_oxidoreductase"/>
</dbReference>
<evidence type="ECO:0000313" key="4">
    <source>
        <dbReference type="Proteomes" id="UP000294003"/>
    </source>
</evidence>
<dbReference type="Gene3D" id="3.40.50.720">
    <property type="entry name" value="NAD(P)-binding Rossmann-like Domain"/>
    <property type="match status" value="1"/>
</dbReference>
<proteinExistence type="inferred from homology"/>
<evidence type="ECO:0000313" key="3">
    <source>
        <dbReference type="EMBL" id="RYO76810.1"/>
    </source>
</evidence>